<keyword evidence="1" id="KW-1133">Transmembrane helix</keyword>
<feature type="transmembrane region" description="Helical" evidence="1">
    <location>
        <begin position="324"/>
        <end position="343"/>
    </location>
</feature>
<evidence type="ECO:0000313" key="4">
    <source>
        <dbReference type="Proteomes" id="UP000265938"/>
    </source>
</evidence>
<evidence type="ECO:0000313" key="3">
    <source>
        <dbReference type="EMBL" id="RJF35492.1"/>
    </source>
</evidence>
<feature type="transmembrane region" description="Helical" evidence="1">
    <location>
        <begin position="294"/>
        <end position="312"/>
    </location>
</feature>
<accession>A0A3A3EII8</accession>
<dbReference type="InterPro" id="IPR052529">
    <property type="entry name" value="Bact_Transport_Assoc"/>
</dbReference>
<protein>
    <submittedName>
        <fullName evidence="3">DUF418 domain-containing protein</fullName>
    </submittedName>
</protein>
<dbReference type="InterPro" id="IPR007349">
    <property type="entry name" value="DUF418"/>
</dbReference>
<sequence>MRNFNMDVLRGIAVLGLMFMNIYTFAVFEYDYTPSATPPVSDSLIYTINTVFIDGRFRSLFCLLFGASLVIQWQLWQSVEKQHKRLKVLACIGLAHGFLLWAGDILFIYACAGWLTLKFSQQDDEKILRMGILFLLLGAFISFLLSFIEPEFSPVTRSSESFLMAYDAAYSSYFAGFVSNFLMFIIMLIAVPLITMWMAAGLMLVGVYLYKQGVFVQGLTHSQLKLIVPIAISLTALRLLIDSNQSVFMYAIVEPINWLAALAMAICYCHVIVKIVKNASSNWLLLQQAGRMSLTLYLMQTVIFILFFKVAYPTAALNFDRLDYWLVIAFVLVFQLFFCKVYSQYFTHGPCELIWRKLSR</sequence>
<feature type="transmembrane region" description="Helical" evidence="1">
    <location>
        <begin position="127"/>
        <end position="148"/>
    </location>
</feature>
<proteinExistence type="predicted"/>
<dbReference type="RefSeq" id="WP_119852985.1">
    <property type="nucleotide sequence ID" value="NZ_QYSE01000002.1"/>
</dbReference>
<feature type="transmembrane region" description="Helical" evidence="1">
    <location>
        <begin position="247"/>
        <end position="273"/>
    </location>
</feature>
<dbReference type="AlphaFoldDB" id="A0A3A3EII8"/>
<evidence type="ECO:0000256" key="1">
    <source>
        <dbReference type="SAM" id="Phobius"/>
    </source>
</evidence>
<gene>
    <name evidence="3" type="ORF">D4741_10965</name>
</gene>
<organism evidence="3 4">
    <name type="scientific">Pseudoalteromonas gelatinilytica</name>
    <dbReference type="NCBI Taxonomy" id="1703256"/>
    <lineage>
        <taxon>Bacteria</taxon>
        <taxon>Pseudomonadati</taxon>
        <taxon>Pseudomonadota</taxon>
        <taxon>Gammaproteobacteria</taxon>
        <taxon>Alteromonadales</taxon>
        <taxon>Pseudoalteromonadaceae</taxon>
        <taxon>Pseudoalteromonas</taxon>
    </lineage>
</organism>
<dbReference type="Pfam" id="PF04235">
    <property type="entry name" value="DUF418"/>
    <property type="match status" value="1"/>
</dbReference>
<dbReference type="Proteomes" id="UP000265938">
    <property type="component" value="Unassembled WGS sequence"/>
</dbReference>
<feature type="transmembrane region" description="Helical" evidence="1">
    <location>
        <begin position="57"/>
        <end position="76"/>
    </location>
</feature>
<reference evidence="3 4" key="1">
    <citation type="submission" date="2018-09" db="EMBL/GenBank/DDBJ databases">
        <title>Identification of marine bacteria producing industrial enzymes.</title>
        <authorList>
            <person name="Cheng T.H."/>
            <person name="Saidin J."/>
            <person name="Muhd D.D."/>
            <person name="Isa M.N.M."/>
            <person name="Bakar M.F.A."/>
            <person name="Ismail N."/>
        </authorList>
    </citation>
    <scope>NUCLEOTIDE SEQUENCE [LARGE SCALE GENOMIC DNA]</scope>
    <source>
        <strain evidence="3 4">MNAD 1.6</strain>
    </source>
</reference>
<comment type="caution">
    <text evidence="3">The sequence shown here is derived from an EMBL/GenBank/DDBJ whole genome shotgun (WGS) entry which is preliminary data.</text>
</comment>
<feature type="transmembrane region" description="Helical" evidence="1">
    <location>
        <begin position="222"/>
        <end position="241"/>
    </location>
</feature>
<keyword evidence="1" id="KW-0812">Transmembrane</keyword>
<feature type="domain" description="DUF418" evidence="2">
    <location>
        <begin position="209"/>
        <end position="359"/>
    </location>
</feature>
<keyword evidence="1" id="KW-0472">Membrane</keyword>
<feature type="transmembrane region" description="Helical" evidence="1">
    <location>
        <begin position="88"/>
        <end position="115"/>
    </location>
</feature>
<dbReference type="EMBL" id="QYSE01000002">
    <property type="protein sequence ID" value="RJF35492.1"/>
    <property type="molecule type" value="Genomic_DNA"/>
</dbReference>
<feature type="transmembrane region" description="Helical" evidence="1">
    <location>
        <begin position="184"/>
        <end position="210"/>
    </location>
</feature>
<dbReference type="PANTHER" id="PTHR30590">
    <property type="entry name" value="INNER MEMBRANE PROTEIN"/>
    <property type="match status" value="1"/>
</dbReference>
<feature type="transmembrane region" description="Helical" evidence="1">
    <location>
        <begin position="12"/>
        <end position="30"/>
    </location>
</feature>
<name>A0A3A3EII8_9GAMM</name>
<evidence type="ECO:0000259" key="2">
    <source>
        <dbReference type="Pfam" id="PF04235"/>
    </source>
</evidence>
<dbReference type="PANTHER" id="PTHR30590:SF2">
    <property type="entry name" value="INNER MEMBRANE PROTEIN"/>
    <property type="match status" value="1"/>
</dbReference>